<dbReference type="EMBL" id="AP019515">
    <property type="protein sequence ID" value="BBI65618.1"/>
    <property type="molecule type" value="Genomic_DNA"/>
</dbReference>
<name>A0A455UMS3_9GAMM</name>
<reference evidence="2 3" key="1">
    <citation type="journal article" date="2019" name="Microbiol. Resour. Announc.">
        <title>Complete Genome Sequence of Halomonas sulfidaeris Strain Esulfide1 Isolated from a Metal Sulfide Rock at a Depth of 2,200 Meters, Obtained Using Nanopore Sequencing.</title>
        <authorList>
            <person name="Saito M."/>
            <person name="Nishigata A."/>
            <person name="Galipon J."/>
            <person name="Arakawa K."/>
        </authorList>
    </citation>
    <scope>NUCLEOTIDE SEQUENCE [LARGE SCALE GENOMIC DNA]</scope>
    <source>
        <strain evidence="2 3">ATCC BAA-803</strain>
        <plasmid evidence="3">pbaa-803-a dna</plasmid>
    </source>
</reference>
<dbReference type="AlphaFoldDB" id="A0A455UMS3"/>
<evidence type="ECO:0000313" key="3">
    <source>
        <dbReference type="Proteomes" id="UP000320231"/>
    </source>
</evidence>
<feature type="region of interest" description="Disordered" evidence="1">
    <location>
        <begin position="57"/>
        <end position="87"/>
    </location>
</feature>
<protein>
    <submittedName>
        <fullName evidence="2">Uncharacterized protein</fullName>
    </submittedName>
</protein>
<evidence type="ECO:0000256" key="1">
    <source>
        <dbReference type="SAM" id="MobiDB-lite"/>
    </source>
</evidence>
<keyword evidence="2" id="KW-0614">Plasmid</keyword>
<evidence type="ECO:0000313" key="2">
    <source>
        <dbReference type="EMBL" id="BBI65618.1"/>
    </source>
</evidence>
<geneLocation type="plasmid" evidence="3">
    <name>pbaa-803-a dna</name>
</geneLocation>
<sequence>MRRNAATRGGVLEYRATVAQWKAELAAKRPKTAKLAGNGWLQAYVQSRLAGEVTDAEGRPIPGPNCHGEDGGMVAEPTGGGESVGVLSRSAVDCG</sequence>
<dbReference type="Proteomes" id="UP000320231">
    <property type="component" value="Plasmid pBAA-803-A"/>
</dbReference>
<organism evidence="2 3">
    <name type="scientific">Vreelandella sulfidaeris</name>
    <dbReference type="NCBI Taxonomy" id="115553"/>
    <lineage>
        <taxon>Bacteria</taxon>
        <taxon>Pseudomonadati</taxon>
        <taxon>Pseudomonadota</taxon>
        <taxon>Gammaproteobacteria</taxon>
        <taxon>Oceanospirillales</taxon>
        <taxon>Halomonadaceae</taxon>
        <taxon>Vreelandella</taxon>
    </lineage>
</organism>
<dbReference type="KEGG" id="hsr:HSBAA_PA_2210"/>
<accession>A0A455UMS3</accession>
<gene>
    <name evidence="2" type="ORF">HSBAA_PA_2210</name>
</gene>
<proteinExistence type="predicted"/>